<dbReference type="Proteomes" id="UP000799764">
    <property type="component" value="Unassembled WGS sequence"/>
</dbReference>
<proteinExistence type="predicted"/>
<organism evidence="2 3">
    <name type="scientific">Karstenula rhodostoma CBS 690.94</name>
    <dbReference type="NCBI Taxonomy" id="1392251"/>
    <lineage>
        <taxon>Eukaryota</taxon>
        <taxon>Fungi</taxon>
        <taxon>Dikarya</taxon>
        <taxon>Ascomycota</taxon>
        <taxon>Pezizomycotina</taxon>
        <taxon>Dothideomycetes</taxon>
        <taxon>Pleosporomycetidae</taxon>
        <taxon>Pleosporales</taxon>
        <taxon>Massarineae</taxon>
        <taxon>Didymosphaeriaceae</taxon>
        <taxon>Karstenula</taxon>
    </lineage>
</organism>
<evidence type="ECO:0000313" key="3">
    <source>
        <dbReference type="Proteomes" id="UP000799764"/>
    </source>
</evidence>
<dbReference type="EMBL" id="MU001498">
    <property type="protein sequence ID" value="KAF2446554.1"/>
    <property type="molecule type" value="Genomic_DNA"/>
</dbReference>
<dbReference type="Gene3D" id="3.80.10.10">
    <property type="entry name" value="Ribonuclease Inhibitor"/>
    <property type="match status" value="1"/>
</dbReference>
<comment type="caution">
    <text evidence="2">The sequence shown here is derived from an EMBL/GenBank/DDBJ whole genome shotgun (WGS) entry which is preliminary data.</text>
</comment>
<feature type="compositionally biased region" description="Polar residues" evidence="1">
    <location>
        <begin position="32"/>
        <end position="47"/>
    </location>
</feature>
<gene>
    <name evidence="2" type="ORF">P171DRAFT_512322</name>
</gene>
<reference evidence="2" key="1">
    <citation type="journal article" date="2020" name="Stud. Mycol.">
        <title>101 Dothideomycetes genomes: a test case for predicting lifestyles and emergence of pathogens.</title>
        <authorList>
            <person name="Haridas S."/>
            <person name="Albert R."/>
            <person name="Binder M."/>
            <person name="Bloem J."/>
            <person name="Labutti K."/>
            <person name="Salamov A."/>
            <person name="Andreopoulos B."/>
            <person name="Baker S."/>
            <person name="Barry K."/>
            <person name="Bills G."/>
            <person name="Bluhm B."/>
            <person name="Cannon C."/>
            <person name="Castanera R."/>
            <person name="Culley D."/>
            <person name="Daum C."/>
            <person name="Ezra D."/>
            <person name="Gonzalez J."/>
            <person name="Henrissat B."/>
            <person name="Kuo A."/>
            <person name="Liang C."/>
            <person name="Lipzen A."/>
            <person name="Lutzoni F."/>
            <person name="Magnuson J."/>
            <person name="Mondo S."/>
            <person name="Nolan M."/>
            <person name="Ohm R."/>
            <person name="Pangilinan J."/>
            <person name="Park H.-J."/>
            <person name="Ramirez L."/>
            <person name="Alfaro M."/>
            <person name="Sun H."/>
            <person name="Tritt A."/>
            <person name="Yoshinaga Y."/>
            <person name="Zwiers L.-H."/>
            <person name="Turgeon B."/>
            <person name="Goodwin S."/>
            <person name="Spatafora J."/>
            <person name="Crous P."/>
            <person name="Grigoriev I."/>
        </authorList>
    </citation>
    <scope>NUCLEOTIDE SEQUENCE</scope>
    <source>
        <strain evidence="2">CBS 690.94</strain>
    </source>
</reference>
<evidence type="ECO:0000313" key="2">
    <source>
        <dbReference type="EMBL" id="KAF2446554.1"/>
    </source>
</evidence>
<dbReference type="AlphaFoldDB" id="A0A9P4UCB7"/>
<name>A0A9P4UCB7_9PLEO</name>
<feature type="region of interest" description="Disordered" evidence="1">
    <location>
        <begin position="1"/>
        <end position="62"/>
    </location>
</feature>
<accession>A0A9P4UCB7</accession>
<sequence>MDVSMARPKRKRGQINGHIQSPQQERPAADNYISSTSLSERARNSTPAAVGHSVLHPVPQSDSYVPEVRHNGEHCAPAPVKDHVAQRYTSQIAENHHAQRGPPEEVIRHGLMKLPVEIQSQILDHFDCRADRNSYPDHFTLRAMTLVNKALRPIGLQHLHRHTTANFDNKDSPKRALHLSNIINASNISMHLDIIVSTRRGQGHFQEWIKSVKPSRDLTVSFLDTARLTPKDDKWPILQVCTCERGMCQCVKTKTCNLSPPSFDAFSRWLVETPEVTSVDLPAWPVEEMWYEESADLTAGMDGHITLNTNGKCFKVGFVKDTPIDWISLLIYFYYDLSSTFELEMSDKEETFEDWEDLLIRIQSRIFTQRIRMNVSSLALRGKYLGFSPGTKMRSILDRNMLRNLTLENCSETSNLLSQLMGRLPSLHSFTLYEMSCGQAGDFHPELVERFLEFAPGVRELTLHHQRGWHAKSGNEAITTHHLPHWVVNWKRIGGEKLKKLHILRGEEPMTLEEILDIQKHCPYIEDFGCRLFGPWANWELFPNEGWYDEQMDEEGVKQYPIDPILRAIAGWPDLQRVSFGYEKIKLAEYKDRPSNVIDRNTIMDDNEDPLTRSMLYCLADLLHNSLKIKRAEVSLQLSRETGHPLIPTSTTCIRHPLAEWKLKEMHLLGQTGIPHVLSRGPWKGLHVRL</sequence>
<protein>
    <submittedName>
        <fullName evidence="2">Uncharacterized protein</fullName>
    </submittedName>
</protein>
<evidence type="ECO:0000256" key="1">
    <source>
        <dbReference type="SAM" id="MobiDB-lite"/>
    </source>
</evidence>
<dbReference type="InterPro" id="IPR032675">
    <property type="entry name" value="LRR_dom_sf"/>
</dbReference>
<keyword evidence="3" id="KW-1185">Reference proteome</keyword>